<name>A0ABZ2LY88_9BACT</name>
<dbReference type="EMBL" id="CP089984">
    <property type="protein sequence ID" value="WXB14022.1"/>
    <property type="molecule type" value="Genomic_DNA"/>
</dbReference>
<evidence type="ECO:0000256" key="4">
    <source>
        <dbReference type="PROSITE-ProRule" id="PRU00335"/>
    </source>
</evidence>
<accession>A0ABZ2LY88</accession>
<evidence type="ECO:0000256" key="3">
    <source>
        <dbReference type="ARBA" id="ARBA00023163"/>
    </source>
</evidence>
<dbReference type="SUPFAM" id="SSF48498">
    <property type="entry name" value="Tetracyclin repressor-like, C-terminal domain"/>
    <property type="match status" value="1"/>
</dbReference>
<proteinExistence type="predicted"/>
<evidence type="ECO:0000313" key="6">
    <source>
        <dbReference type="EMBL" id="WXB14022.1"/>
    </source>
</evidence>
<keyword evidence="7" id="KW-1185">Reference proteome</keyword>
<reference evidence="6 7" key="1">
    <citation type="submission" date="2021-12" db="EMBL/GenBank/DDBJ databases">
        <title>Discovery of the Pendulisporaceae a myxobacterial family with distinct sporulation behavior and unique specialized metabolism.</title>
        <authorList>
            <person name="Garcia R."/>
            <person name="Popoff A."/>
            <person name="Bader C.D."/>
            <person name="Loehr J."/>
            <person name="Walesch S."/>
            <person name="Walt C."/>
            <person name="Boldt J."/>
            <person name="Bunk B."/>
            <person name="Haeckl F.J.F.P.J."/>
            <person name="Gunesch A.P."/>
            <person name="Birkelbach J."/>
            <person name="Nuebel U."/>
            <person name="Pietschmann T."/>
            <person name="Bach T."/>
            <person name="Mueller R."/>
        </authorList>
    </citation>
    <scope>NUCLEOTIDE SEQUENCE [LARGE SCALE GENOMIC DNA]</scope>
    <source>
        <strain evidence="6 7">MSr11954</strain>
    </source>
</reference>
<evidence type="ECO:0000256" key="1">
    <source>
        <dbReference type="ARBA" id="ARBA00023015"/>
    </source>
</evidence>
<dbReference type="Gene3D" id="1.10.357.10">
    <property type="entry name" value="Tetracycline Repressor, domain 2"/>
    <property type="match status" value="1"/>
</dbReference>
<protein>
    <submittedName>
        <fullName evidence="6">TetR/AcrR family transcriptional regulator</fullName>
    </submittedName>
</protein>
<dbReference type="PROSITE" id="PS50977">
    <property type="entry name" value="HTH_TETR_2"/>
    <property type="match status" value="1"/>
</dbReference>
<evidence type="ECO:0000313" key="7">
    <source>
        <dbReference type="Proteomes" id="UP001370348"/>
    </source>
</evidence>
<dbReference type="PRINTS" id="PR00455">
    <property type="entry name" value="HTHTETR"/>
</dbReference>
<dbReference type="Proteomes" id="UP001370348">
    <property type="component" value="Chromosome"/>
</dbReference>
<dbReference type="RefSeq" id="WP_394823638.1">
    <property type="nucleotide sequence ID" value="NZ_CP089984.1"/>
</dbReference>
<dbReference type="InterPro" id="IPR054156">
    <property type="entry name" value="YxaF_TetR_C"/>
</dbReference>
<feature type="DNA-binding region" description="H-T-H motif" evidence="4">
    <location>
        <begin position="39"/>
        <end position="58"/>
    </location>
</feature>
<feature type="domain" description="HTH tetR-type" evidence="5">
    <location>
        <begin position="16"/>
        <end position="76"/>
    </location>
</feature>
<evidence type="ECO:0000259" key="5">
    <source>
        <dbReference type="PROSITE" id="PS50977"/>
    </source>
</evidence>
<keyword evidence="1" id="KW-0805">Transcription regulation</keyword>
<dbReference type="Pfam" id="PF00440">
    <property type="entry name" value="TetR_N"/>
    <property type="match status" value="1"/>
</dbReference>
<keyword evidence="2 4" id="KW-0238">DNA-binding</keyword>
<dbReference type="InterPro" id="IPR001647">
    <property type="entry name" value="HTH_TetR"/>
</dbReference>
<dbReference type="InterPro" id="IPR036271">
    <property type="entry name" value="Tet_transcr_reg_TetR-rel_C_sf"/>
</dbReference>
<dbReference type="PANTHER" id="PTHR47506:SF3">
    <property type="entry name" value="HTH-TYPE TRANSCRIPTIONAL REGULATOR LMRA"/>
    <property type="match status" value="1"/>
</dbReference>
<sequence>MSERRAAGRKRTNDPDGMRRRVLDVAAEAFQARGYHATSMHEILSAAGMTGGALYHHFPTKKDLGLAVIRERVAREVNTTWIEPVQSARAASEGIFEVFDAIIASLDERGAVQGCPLGNLALELSLADPDFRAAVREVFETWRRALAERLRTERRAGKGETDPEALATLIVASYSGAMAMAKAEQSSEPLKVCADELARVLGPRTRKGQEHARGAASSR</sequence>
<gene>
    <name evidence="6" type="ORF">LZC94_40105</name>
</gene>
<keyword evidence="3" id="KW-0804">Transcription</keyword>
<dbReference type="PANTHER" id="PTHR47506">
    <property type="entry name" value="TRANSCRIPTIONAL REGULATORY PROTEIN"/>
    <property type="match status" value="1"/>
</dbReference>
<organism evidence="6 7">
    <name type="scientific">Pendulispora albinea</name>
    <dbReference type="NCBI Taxonomy" id="2741071"/>
    <lineage>
        <taxon>Bacteria</taxon>
        <taxon>Pseudomonadati</taxon>
        <taxon>Myxococcota</taxon>
        <taxon>Myxococcia</taxon>
        <taxon>Myxococcales</taxon>
        <taxon>Sorangiineae</taxon>
        <taxon>Pendulisporaceae</taxon>
        <taxon>Pendulispora</taxon>
    </lineage>
</organism>
<dbReference type="Pfam" id="PF21993">
    <property type="entry name" value="TetR_C_13_2"/>
    <property type="match status" value="1"/>
</dbReference>
<evidence type="ECO:0000256" key="2">
    <source>
        <dbReference type="ARBA" id="ARBA00023125"/>
    </source>
</evidence>
<dbReference type="SUPFAM" id="SSF46689">
    <property type="entry name" value="Homeodomain-like"/>
    <property type="match status" value="1"/>
</dbReference>
<dbReference type="InterPro" id="IPR009057">
    <property type="entry name" value="Homeodomain-like_sf"/>
</dbReference>